<name>A0A9W7YH23_9FUNG</name>
<dbReference type="GO" id="GO:0043565">
    <property type="term" value="F:sequence-specific DNA binding"/>
    <property type="evidence" value="ECO:0007669"/>
    <property type="project" value="TreeGrafter"/>
</dbReference>
<dbReference type="GO" id="GO:0005634">
    <property type="term" value="C:nucleus"/>
    <property type="evidence" value="ECO:0007669"/>
    <property type="project" value="TreeGrafter"/>
</dbReference>
<gene>
    <name evidence="2" type="ORF">LPJ61_001772</name>
</gene>
<protein>
    <recommendedName>
        <fullName evidence="1">JmjC domain-containing protein</fullName>
    </recommendedName>
</protein>
<dbReference type="GO" id="GO:0005737">
    <property type="term" value="C:cytoplasm"/>
    <property type="evidence" value="ECO:0007669"/>
    <property type="project" value="TreeGrafter"/>
</dbReference>
<dbReference type="InterPro" id="IPR041667">
    <property type="entry name" value="Cupin_8"/>
</dbReference>
<dbReference type="SMART" id="SM00558">
    <property type="entry name" value="JmjC"/>
    <property type="match status" value="1"/>
</dbReference>
<dbReference type="SUPFAM" id="SSF51197">
    <property type="entry name" value="Clavaminate synthase-like"/>
    <property type="match status" value="1"/>
</dbReference>
<organism evidence="2 3">
    <name type="scientific">Coemansia biformis</name>
    <dbReference type="NCBI Taxonomy" id="1286918"/>
    <lineage>
        <taxon>Eukaryota</taxon>
        <taxon>Fungi</taxon>
        <taxon>Fungi incertae sedis</taxon>
        <taxon>Zoopagomycota</taxon>
        <taxon>Kickxellomycotina</taxon>
        <taxon>Kickxellomycetes</taxon>
        <taxon>Kickxellales</taxon>
        <taxon>Kickxellaceae</taxon>
        <taxon>Coemansia</taxon>
    </lineage>
</organism>
<dbReference type="EMBL" id="JANBOI010000175">
    <property type="protein sequence ID" value="KAJ1733009.1"/>
    <property type="molecule type" value="Genomic_DNA"/>
</dbReference>
<dbReference type="PROSITE" id="PS51184">
    <property type="entry name" value="JMJC"/>
    <property type="match status" value="1"/>
</dbReference>
<dbReference type="Gene3D" id="2.60.120.650">
    <property type="entry name" value="Cupin"/>
    <property type="match status" value="1"/>
</dbReference>
<dbReference type="GO" id="GO:0016706">
    <property type="term" value="F:2-oxoglutarate-dependent dioxygenase activity"/>
    <property type="evidence" value="ECO:0007669"/>
    <property type="project" value="TreeGrafter"/>
</dbReference>
<sequence>MDGGPVDGGPADDVSAGVIPRRDDISVEDFVREYLVPNLPVVLGPRFTDDWPARRLWVADGRPDFVRLASLYGGAQVPVTHCGAVDTPDQQCGEMEFGKFVDQWRRDPRSGLYCKDWHFALDREAPQVYSPPSPMSNDWINVFHDHGGLEGRDDYRFCYMGGGSTWTPFHEDVFRSYSWSTNICGEKYWILVPPGQTDLFTDPVRGWVHNIADPDEVCFPHARRVRRIEFVQGPGETVFVPSGWWHQVRNIGDTISINHNWANEHNLCHLYRRLAADMARVRHALRDVADMDDFVEHAQRVLRADSGSDYLGFTRFVLHMANIYLRQLADPGSISPELRDLDPYFRAEVSLRRALRLIDDVLELLAADPAARELDPIPADVARMRARIASQIGDA</sequence>
<dbReference type="GO" id="GO:0045905">
    <property type="term" value="P:positive regulation of translational termination"/>
    <property type="evidence" value="ECO:0007669"/>
    <property type="project" value="TreeGrafter"/>
</dbReference>
<evidence type="ECO:0000313" key="2">
    <source>
        <dbReference type="EMBL" id="KAJ1733009.1"/>
    </source>
</evidence>
<dbReference type="Pfam" id="PF13621">
    <property type="entry name" value="Cupin_8"/>
    <property type="match status" value="1"/>
</dbReference>
<dbReference type="PANTHER" id="PTHR12480:SF6">
    <property type="entry name" value="2-OXOGLUTARATE AND IRON-DEPENDENT OXYGENASE JMJD4"/>
    <property type="match status" value="1"/>
</dbReference>
<dbReference type="AlphaFoldDB" id="A0A9W7YH23"/>
<dbReference type="InterPro" id="IPR050910">
    <property type="entry name" value="JMJD6_ArgDemeth/LysHydrox"/>
</dbReference>
<keyword evidence="3" id="KW-1185">Reference proteome</keyword>
<accession>A0A9W7YH23</accession>
<evidence type="ECO:0000313" key="3">
    <source>
        <dbReference type="Proteomes" id="UP001143981"/>
    </source>
</evidence>
<reference evidence="2" key="1">
    <citation type="submission" date="2022-07" db="EMBL/GenBank/DDBJ databases">
        <title>Phylogenomic reconstructions and comparative analyses of Kickxellomycotina fungi.</title>
        <authorList>
            <person name="Reynolds N.K."/>
            <person name="Stajich J.E."/>
            <person name="Barry K."/>
            <person name="Grigoriev I.V."/>
            <person name="Crous P."/>
            <person name="Smith M.E."/>
        </authorList>
    </citation>
    <scope>NUCLEOTIDE SEQUENCE</scope>
    <source>
        <strain evidence="2">BCRC 34381</strain>
    </source>
</reference>
<proteinExistence type="predicted"/>
<evidence type="ECO:0000259" key="1">
    <source>
        <dbReference type="PROSITE" id="PS51184"/>
    </source>
</evidence>
<dbReference type="InterPro" id="IPR003347">
    <property type="entry name" value="JmjC_dom"/>
</dbReference>
<feature type="domain" description="JmjC" evidence="1">
    <location>
        <begin position="114"/>
        <end position="278"/>
    </location>
</feature>
<dbReference type="OrthoDB" id="424465at2759"/>
<comment type="caution">
    <text evidence="2">The sequence shown here is derived from an EMBL/GenBank/DDBJ whole genome shotgun (WGS) entry which is preliminary data.</text>
</comment>
<dbReference type="Proteomes" id="UP001143981">
    <property type="component" value="Unassembled WGS sequence"/>
</dbReference>
<dbReference type="PANTHER" id="PTHR12480">
    <property type="entry name" value="ARGININE DEMETHYLASE AND LYSYL-HYDROXYLASE JMJD"/>
    <property type="match status" value="1"/>
</dbReference>